<dbReference type="AlphaFoldDB" id="A0A3B1CCC1"/>
<dbReference type="SUPFAM" id="SSF56801">
    <property type="entry name" value="Acetyl-CoA synthetase-like"/>
    <property type="match status" value="1"/>
</dbReference>
<gene>
    <name evidence="3" type="ORF">MNBD_IGNAVI01-382</name>
</gene>
<dbReference type="Pfam" id="PF00501">
    <property type="entry name" value="AMP-binding"/>
    <property type="match status" value="1"/>
</dbReference>
<dbReference type="Gene3D" id="3.30.300.30">
    <property type="match status" value="1"/>
</dbReference>
<dbReference type="GO" id="GO:0004467">
    <property type="term" value="F:long-chain fatty acid-CoA ligase activity"/>
    <property type="evidence" value="ECO:0007669"/>
    <property type="project" value="UniProtKB-EC"/>
</dbReference>
<name>A0A3B1CCC1_9ZZZZ</name>
<dbReference type="InterPro" id="IPR020845">
    <property type="entry name" value="AMP-binding_CS"/>
</dbReference>
<sequence>MLEKLTLDQLINFSTSKYKDNTALAWVKGDAVTYKELGEKVSSVSEFLREKGVLPGDKVAILSENSVNWGIAYFAITSMGAVGVPIMTEFKSVEIHHILRHSESKALFVSSKQYEKVEEFKSDVLTTTILLDDFSIIPDEIKNDKLKTAMAEGMKEFQKIKFAALKMVGLANDEIKEDDVALILYTSGTTGHSKGVMLTHKNIVYDAQASVKLVNMSEQDKLLSILPLYHTYEATLGLVTPILSGAAIYYMKKPPTAAALLPALKVVKPTVILSVPLVIEKIYRNKVLAEINKKAVTRSLYKFSPLRKKLNSVAGKKLKNTFGGELRLFCIGGSALASDVEKFLLEAKFPYSMGYGLTETSPLVTGTDNFNVRFRSSGVTLEGMEVKIDNPDEETGEGEVLIKGPNVMKGYYKDPEKTQEVLTGDGWFRSGDLGVVDKNGYLFLKGRSKNVIIGSNGKNIYPEEVEAIINEQPFVDESLVIDRNGSLEARIYLNYEQIDDVFEIQKMNEPEARKIVEKILNDIHKNANERLNNFSKIKKIVEQVEPFEKTPTKKIKRFLYS</sequence>
<evidence type="ECO:0000259" key="2">
    <source>
        <dbReference type="Pfam" id="PF00501"/>
    </source>
</evidence>
<proteinExistence type="predicted"/>
<organism evidence="3">
    <name type="scientific">hydrothermal vent metagenome</name>
    <dbReference type="NCBI Taxonomy" id="652676"/>
    <lineage>
        <taxon>unclassified sequences</taxon>
        <taxon>metagenomes</taxon>
        <taxon>ecological metagenomes</taxon>
    </lineage>
</organism>
<accession>A0A3B1CCC1</accession>
<dbReference type="PROSITE" id="PS00455">
    <property type="entry name" value="AMP_BINDING"/>
    <property type="match status" value="1"/>
</dbReference>
<dbReference type="EC" id="6.2.1.3" evidence="3"/>
<dbReference type="PANTHER" id="PTHR43272">
    <property type="entry name" value="LONG-CHAIN-FATTY-ACID--COA LIGASE"/>
    <property type="match status" value="1"/>
</dbReference>
<dbReference type="PANTHER" id="PTHR43272:SF52">
    <property type="entry name" value="AMP-DEPENDENT SYNTHETASE_LIGASE DOMAIN-CONTAINING PROTEIN"/>
    <property type="match status" value="1"/>
</dbReference>
<evidence type="ECO:0000256" key="1">
    <source>
        <dbReference type="ARBA" id="ARBA00024484"/>
    </source>
</evidence>
<comment type="catalytic activity">
    <reaction evidence="1">
        <text>a long-chain fatty acid + ATP + CoA = a long-chain fatty acyl-CoA + AMP + diphosphate</text>
        <dbReference type="Rhea" id="RHEA:15421"/>
        <dbReference type="ChEBI" id="CHEBI:30616"/>
        <dbReference type="ChEBI" id="CHEBI:33019"/>
        <dbReference type="ChEBI" id="CHEBI:57287"/>
        <dbReference type="ChEBI" id="CHEBI:57560"/>
        <dbReference type="ChEBI" id="CHEBI:83139"/>
        <dbReference type="ChEBI" id="CHEBI:456215"/>
        <dbReference type="EC" id="6.2.1.3"/>
    </reaction>
    <physiologicalReaction direction="left-to-right" evidence="1">
        <dbReference type="Rhea" id="RHEA:15422"/>
    </physiologicalReaction>
</comment>
<reference evidence="3" key="1">
    <citation type="submission" date="2018-06" db="EMBL/GenBank/DDBJ databases">
        <authorList>
            <person name="Zhirakovskaya E."/>
        </authorList>
    </citation>
    <scope>NUCLEOTIDE SEQUENCE</scope>
</reference>
<dbReference type="InterPro" id="IPR045851">
    <property type="entry name" value="AMP-bd_C_sf"/>
</dbReference>
<protein>
    <submittedName>
        <fullName evidence="3">Long-chain-fatty-acid--CoA ligase</fullName>
        <ecNumber evidence="3">6.2.1.3</ecNumber>
    </submittedName>
</protein>
<dbReference type="EMBL" id="UOGD01000312">
    <property type="protein sequence ID" value="VAX25842.1"/>
    <property type="molecule type" value="Genomic_DNA"/>
</dbReference>
<evidence type="ECO:0000313" key="3">
    <source>
        <dbReference type="EMBL" id="VAX25842.1"/>
    </source>
</evidence>
<feature type="domain" description="AMP-dependent synthetase/ligase" evidence="2">
    <location>
        <begin position="16"/>
        <end position="412"/>
    </location>
</feature>
<dbReference type="Gene3D" id="3.40.50.12780">
    <property type="entry name" value="N-terminal domain of ligase-like"/>
    <property type="match status" value="1"/>
</dbReference>
<dbReference type="InterPro" id="IPR042099">
    <property type="entry name" value="ANL_N_sf"/>
</dbReference>
<dbReference type="GO" id="GO:0016020">
    <property type="term" value="C:membrane"/>
    <property type="evidence" value="ECO:0007669"/>
    <property type="project" value="TreeGrafter"/>
</dbReference>
<keyword evidence="3" id="KW-0436">Ligase</keyword>
<dbReference type="InterPro" id="IPR000873">
    <property type="entry name" value="AMP-dep_synth/lig_dom"/>
</dbReference>